<evidence type="ECO:0000313" key="2">
    <source>
        <dbReference type="EMBL" id="MBB5849460.1"/>
    </source>
</evidence>
<feature type="region of interest" description="Disordered" evidence="1">
    <location>
        <begin position="54"/>
        <end position="75"/>
    </location>
</feature>
<evidence type="ECO:0000256" key="1">
    <source>
        <dbReference type="SAM" id="MobiDB-lite"/>
    </source>
</evidence>
<name>A0A7W9JK93_9MICC</name>
<dbReference type="RefSeq" id="WP_420826920.1">
    <property type="nucleotide sequence ID" value="NZ_BAABAG010000012.1"/>
</dbReference>
<keyword evidence="3" id="KW-1185">Reference proteome</keyword>
<protein>
    <submittedName>
        <fullName evidence="2">Uncharacterized protein</fullName>
    </submittedName>
</protein>
<organism evidence="2 3">
    <name type="scientific">Micrococcus endophyticus</name>
    <dbReference type="NCBI Taxonomy" id="455343"/>
    <lineage>
        <taxon>Bacteria</taxon>
        <taxon>Bacillati</taxon>
        <taxon>Actinomycetota</taxon>
        <taxon>Actinomycetes</taxon>
        <taxon>Micrococcales</taxon>
        <taxon>Micrococcaceae</taxon>
        <taxon>Micrococcus</taxon>
    </lineage>
</organism>
<dbReference type="EMBL" id="JACHMW010000001">
    <property type="protein sequence ID" value="MBB5849460.1"/>
    <property type="molecule type" value="Genomic_DNA"/>
</dbReference>
<dbReference type="Proteomes" id="UP000567246">
    <property type="component" value="Unassembled WGS sequence"/>
</dbReference>
<comment type="caution">
    <text evidence="2">The sequence shown here is derived from an EMBL/GenBank/DDBJ whole genome shotgun (WGS) entry which is preliminary data.</text>
</comment>
<gene>
    <name evidence="2" type="ORF">HDA33_002024</name>
</gene>
<proteinExistence type="predicted"/>
<dbReference type="InterPro" id="IPR023606">
    <property type="entry name" value="CoA-Trfase_III_dom_1_sf"/>
</dbReference>
<reference evidence="2 3" key="1">
    <citation type="submission" date="2020-08" db="EMBL/GenBank/DDBJ databases">
        <title>Sequencing the genomes of 1000 actinobacteria strains.</title>
        <authorList>
            <person name="Klenk H.-P."/>
        </authorList>
    </citation>
    <scope>NUCLEOTIDE SEQUENCE [LARGE SCALE GENOMIC DNA]</scope>
    <source>
        <strain evidence="2 3">DSM 17945</strain>
    </source>
</reference>
<dbReference type="AlphaFoldDB" id="A0A7W9JK93"/>
<dbReference type="SUPFAM" id="SSF89796">
    <property type="entry name" value="CoA-transferase family III (CaiB/BaiF)"/>
    <property type="match status" value="1"/>
</dbReference>
<sequence length="107" mass="11234">MLLGYRPGSLDRFGLDPETLARRHPHLVVGTLSAWAGVVRISLLGAARTLLGLSPPPPGPAAELPVPREEVGSEAARMHAVPPALTLDGEVLARDVGAYGAATLRWL</sequence>
<evidence type="ECO:0000313" key="3">
    <source>
        <dbReference type="Proteomes" id="UP000567246"/>
    </source>
</evidence>
<accession>A0A7W9JK93</accession>
<dbReference type="Gene3D" id="3.40.50.10540">
    <property type="entry name" value="Crotonobetainyl-coa:carnitine coa-transferase, domain 1"/>
    <property type="match status" value="1"/>
</dbReference>